<reference evidence="1" key="1">
    <citation type="submission" date="2020-05" db="EMBL/GenBank/DDBJ databases">
        <title>Identification of trans-AT polyketide cluster in two marine bacteria, producers of a novel glutaramide-containing polyketide sesbanimide D and analogs.</title>
        <authorList>
            <person name="Kacar D."/>
            <person name="Rodriguez P."/>
            <person name="Canedo L."/>
            <person name="Gonzalez E."/>
            <person name="Galan B."/>
            <person name="De La Calle F."/>
            <person name="Garcia J.L."/>
        </authorList>
    </citation>
    <scope>NUCLEOTIDE SEQUENCE</scope>
    <source>
        <strain evidence="1">PHM038</strain>
    </source>
</reference>
<dbReference type="AlphaFoldDB" id="A0A926P0Q1"/>
<dbReference type="Proteomes" id="UP000598467">
    <property type="component" value="Unassembled WGS sequence"/>
</dbReference>
<dbReference type="EMBL" id="JABFCZ010000011">
    <property type="protein sequence ID" value="MBD1546823.1"/>
    <property type="molecule type" value="Genomic_DNA"/>
</dbReference>
<evidence type="ECO:0000313" key="1">
    <source>
        <dbReference type="EMBL" id="MBD1546823.1"/>
    </source>
</evidence>
<comment type="caution">
    <text evidence="1">The sequence shown here is derived from an EMBL/GenBank/DDBJ whole genome shotgun (WGS) entry which is preliminary data.</text>
</comment>
<dbReference type="InterPro" id="IPR010321">
    <property type="entry name" value="DUF922"/>
</dbReference>
<name>A0A926P0Q1_9HYPH</name>
<organism evidence="1 2">
    <name type="scientific">Roseibium aggregatum</name>
    <dbReference type="NCBI Taxonomy" id="187304"/>
    <lineage>
        <taxon>Bacteria</taxon>
        <taxon>Pseudomonadati</taxon>
        <taxon>Pseudomonadota</taxon>
        <taxon>Alphaproteobacteria</taxon>
        <taxon>Hyphomicrobiales</taxon>
        <taxon>Stappiaceae</taxon>
        <taxon>Roseibium</taxon>
    </lineage>
</organism>
<evidence type="ECO:0000313" key="2">
    <source>
        <dbReference type="Proteomes" id="UP000598467"/>
    </source>
</evidence>
<dbReference type="Pfam" id="PF06037">
    <property type="entry name" value="DUF922"/>
    <property type="match status" value="1"/>
</dbReference>
<accession>A0A926P0Q1</accession>
<gene>
    <name evidence="1" type="ORF">HK439_11160</name>
</gene>
<protein>
    <submittedName>
        <fullName evidence="1">DUF922 domain-containing protein</fullName>
    </submittedName>
</protein>
<sequence length="223" mass="25935">MGWRITAPIAAAAVLLLGAGDILRAEIIQKTVERKYTVYGKTAADVAAYMRDRPFHGDSGAAIANIRPKYSFDFKTKKSGASCKADRFRLRIQFTLTLPYAAQESSFDRRTKSRWKSLQRFVRGHEAVHKKIYLSCARQLERDVRKLRPEFCGSLNRDIARLIRESKKECEKKQLAFDRRQLRSLTYHSFFKLARQERDRNRRKLTAGVRRGDRGQLLFQFSE</sequence>
<proteinExistence type="predicted"/>
<dbReference type="RefSeq" id="WP_190291564.1">
    <property type="nucleotide sequence ID" value="NZ_JABFCZ010000011.1"/>
</dbReference>